<dbReference type="PANTHER" id="PTHR38731">
    <property type="entry name" value="LIPL45-RELATED LIPOPROTEIN-RELATED"/>
    <property type="match status" value="1"/>
</dbReference>
<keyword evidence="3" id="KW-1185">Reference proteome</keyword>
<dbReference type="AlphaFoldDB" id="A0A6J5F503"/>
<dbReference type="Gene3D" id="2.60.120.1440">
    <property type="match status" value="1"/>
</dbReference>
<evidence type="ECO:0000259" key="1">
    <source>
        <dbReference type="Pfam" id="PF04773"/>
    </source>
</evidence>
<accession>A0A6J5F503</accession>
<dbReference type="Proteomes" id="UP000494363">
    <property type="component" value="Unassembled WGS sequence"/>
</dbReference>
<dbReference type="InterPro" id="IPR013783">
    <property type="entry name" value="Ig-like_fold"/>
</dbReference>
<protein>
    <recommendedName>
        <fullName evidence="1">FecR protein domain-containing protein</fullName>
    </recommendedName>
</protein>
<dbReference type="EMBL" id="CADIKH010000089">
    <property type="protein sequence ID" value="CAB3773888.1"/>
    <property type="molecule type" value="Genomic_DNA"/>
</dbReference>
<organism evidence="2 3">
    <name type="scientific">Paraburkholderia humisilvae</name>
    <dbReference type="NCBI Taxonomy" id="627669"/>
    <lineage>
        <taxon>Bacteria</taxon>
        <taxon>Pseudomonadati</taxon>
        <taxon>Pseudomonadota</taxon>
        <taxon>Betaproteobacteria</taxon>
        <taxon>Burkholderiales</taxon>
        <taxon>Burkholderiaceae</taxon>
        <taxon>Paraburkholderia</taxon>
    </lineage>
</organism>
<reference evidence="2 3" key="1">
    <citation type="submission" date="2020-04" db="EMBL/GenBank/DDBJ databases">
        <authorList>
            <person name="De Canck E."/>
        </authorList>
    </citation>
    <scope>NUCLEOTIDE SEQUENCE [LARGE SCALE GENOMIC DNA]</scope>
    <source>
        <strain evidence="2 3">LMG 29542</strain>
    </source>
</reference>
<proteinExistence type="predicted"/>
<dbReference type="Pfam" id="PF04773">
    <property type="entry name" value="FecR"/>
    <property type="match status" value="1"/>
</dbReference>
<feature type="domain" description="FecR protein" evidence="1">
    <location>
        <begin position="19"/>
        <end position="122"/>
    </location>
</feature>
<evidence type="ECO:0000313" key="2">
    <source>
        <dbReference type="EMBL" id="CAB3773888.1"/>
    </source>
</evidence>
<gene>
    <name evidence="2" type="ORF">LMG29542_07484</name>
</gene>
<name>A0A6J5F503_9BURK</name>
<dbReference type="InterPro" id="IPR006860">
    <property type="entry name" value="FecR"/>
</dbReference>
<dbReference type="Gene3D" id="2.60.40.10">
    <property type="entry name" value="Immunoglobulins"/>
    <property type="match status" value="1"/>
</dbReference>
<dbReference type="PANTHER" id="PTHR38731:SF1">
    <property type="entry name" value="FECR PROTEIN DOMAIN-CONTAINING PROTEIN"/>
    <property type="match status" value="1"/>
</dbReference>
<evidence type="ECO:0000313" key="3">
    <source>
        <dbReference type="Proteomes" id="UP000494363"/>
    </source>
</evidence>
<sequence length="341" mass="37211">MPNRAFVPVQEGTSLSEGDRVRVGQDSYLSLLLPNGSHVTLPSNSTILIRKLDATVLTSAIDQQFELERGEIDTDVVPLKSPRDVFRITTPSAVAGVRGTAFRVVWNPDQRSTAVEVTRGRVDVRHAAPALKGVVQTVNAGYGNLTSVGQAAGTPIKLLDAPQLSHPGKVQTAASVSFEVVPVEGATAYRAQITRDAAGLDIIRDRTSNSAHIDMGELPDGNYFVRLAAIDLHHLQGMQSVYAVIRRVNSISLSSSALEKNRYEFRWLSGQSDDSQRYRFILGLGPDFNAPLLDIMDLGDNGLVISGLPTGRYYWKVVSEKFDNKEYHSITSPVESFTIGY</sequence>